<evidence type="ECO:0000313" key="3">
    <source>
        <dbReference type="Proteomes" id="UP001500418"/>
    </source>
</evidence>
<sequence>MLRSWDTHRSRATRLADSGQTSWRLGEVLDPVDRSRASWVPPGGARSLLSYEIHIAADARCRPLAFVLTAGQAGDAPAFTDVMARLRVPRRRGRPRTRPDMVLADRAYSSARSATTYADAVSAR</sequence>
<feature type="domain" description="Transposase IS4-like" evidence="1">
    <location>
        <begin position="37"/>
        <end position="111"/>
    </location>
</feature>
<dbReference type="EMBL" id="BAAAID010000082">
    <property type="protein sequence ID" value="GAA0953934.1"/>
    <property type="molecule type" value="Genomic_DNA"/>
</dbReference>
<proteinExistence type="predicted"/>
<evidence type="ECO:0000259" key="1">
    <source>
        <dbReference type="Pfam" id="PF01609"/>
    </source>
</evidence>
<name>A0ABN1RA76_9ACTN</name>
<gene>
    <name evidence="2" type="ORF">GCM10009575_080790</name>
</gene>
<dbReference type="Pfam" id="PF01609">
    <property type="entry name" value="DDE_Tnp_1"/>
    <property type="match status" value="1"/>
</dbReference>
<dbReference type="InterPro" id="IPR002559">
    <property type="entry name" value="Transposase_11"/>
</dbReference>
<keyword evidence="3" id="KW-1185">Reference proteome</keyword>
<protein>
    <recommendedName>
        <fullName evidence="1">Transposase IS4-like domain-containing protein</fullName>
    </recommendedName>
</protein>
<dbReference type="Proteomes" id="UP001500418">
    <property type="component" value="Unassembled WGS sequence"/>
</dbReference>
<comment type="caution">
    <text evidence="2">The sequence shown here is derived from an EMBL/GenBank/DDBJ whole genome shotgun (WGS) entry which is preliminary data.</text>
</comment>
<organism evidence="2 3">
    <name type="scientific">Streptomyces rhizosphaericus</name>
    <dbReference type="NCBI Taxonomy" id="114699"/>
    <lineage>
        <taxon>Bacteria</taxon>
        <taxon>Bacillati</taxon>
        <taxon>Actinomycetota</taxon>
        <taxon>Actinomycetes</taxon>
        <taxon>Kitasatosporales</taxon>
        <taxon>Streptomycetaceae</taxon>
        <taxon>Streptomyces</taxon>
        <taxon>Streptomyces violaceusniger group</taxon>
    </lineage>
</organism>
<evidence type="ECO:0000313" key="2">
    <source>
        <dbReference type="EMBL" id="GAA0953934.1"/>
    </source>
</evidence>
<accession>A0ABN1RA76</accession>
<reference evidence="2 3" key="1">
    <citation type="journal article" date="2019" name="Int. J. Syst. Evol. Microbiol.">
        <title>The Global Catalogue of Microorganisms (GCM) 10K type strain sequencing project: providing services to taxonomists for standard genome sequencing and annotation.</title>
        <authorList>
            <consortium name="The Broad Institute Genomics Platform"/>
            <consortium name="The Broad Institute Genome Sequencing Center for Infectious Disease"/>
            <person name="Wu L."/>
            <person name="Ma J."/>
        </authorList>
    </citation>
    <scope>NUCLEOTIDE SEQUENCE [LARGE SCALE GENOMIC DNA]</scope>
    <source>
        <strain evidence="2 3">JCM 11444</strain>
    </source>
</reference>